<evidence type="ECO:0000256" key="16">
    <source>
        <dbReference type="ARBA" id="ARBA00035852"/>
    </source>
</evidence>
<keyword evidence="14" id="KW-0472">Membrane</keyword>
<evidence type="ECO:0000313" key="30">
    <source>
        <dbReference type="Proteomes" id="UP001190700"/>
    </source>
</evidence>
<dbReference type="Proteomes" id="UP001190700">
    <property type="component" value="Unassembled WGS sequence"/>
</dbReference>
<dbReference type="InterPro" id="IPR006683">
    <property type="entry name" value="Thioestr_dom"/>
</dbReference>
<evidence type="ECO:0000256" key="7">
    <source>
        <dbReference type="ARBA" id="ARBA00022703"/>
    </source>
</evidence>
<evidence type="ECO:0000256" key="19">
    <source>
        <dbReference type="ARBA" id="ARBA00038848"/>
    </source>
</evidence>
<dbReference type="SUPFAM" id="SSF54637">
    <property type="entry name" value="Thioesterase/thiol ester dehydrase-isomerase"/>
    <property type="match status" value="1"/>
</dbReference>
<keyword evidence="5" id="KW-1003">Cell membrane</keyword>
<keyword evidence="12" id="KW-0443">Lipid metabolism</keyword>
<dbReference type="CDD" id="cd03443">
    <property type="entry name" value="PaaI_thioesterase"/>
    <property type="match status" value="1"/>
</dbReference>
<dbReference type="GO" id="GO:0006631">
    <property type="term" value="P:fatty acid metabolic process"/>
    <property type="evidence" value="ECO:0007669"/>
    <property type="project" value="UniProtKB-KW"/>
</dbReference>
<name>A0AAE0GLW7_9CHLO</name>
<dbReference type="GO" id="GO:0005743">
    <property type="term" value="C:mitochondrial inner membrane"/>
    <property type="evidence" value="ECO:0007669"/>
    <property type="project" value="UniProtKB-SubCell"/>
</dbReference>
<evidence type="ECO:0000256" key="2">
    <source>
        <dbReference type="ARBA" id="ARBA00004569"/>
    </source>
</evidence>
<evidence type="ECO:0000259" key="28">
    <source>
        <dbReference type="Pfam" id="PF03061"/>
    </source>
</evidence>
<evidence type="ECO:0000256" key="27">
    <source>
        <dbReference type="SAM" id="SignalP"/>
    </source>
</evidence>
<dbReference type="PANTHER" id="PTHR12418">
    <property type="entry name" value="ACYL-COENZYME A THIOESTERASE THEM4"/>
    <property type="match status" value="1"/>
</dbReference>
<comment type="catalytic activity">
    <reaction evidence="22">
        <text>octanoyl-CoA + H2O = octanoate + CoA + H(+)</text>
        <dbReference type="Rhea" id="RHEA:30143"/>
        <dbReference type="ChEBI" id="CHEBI:15377"/>
        <dbReference type="ChEBI" id="CHEBI:15378"/>
        <dbReference type="ChEBI" id="CHEBI:25646"/>
        <dbReference type="ChEBI" id="CHEBI:57287"/>
        <dbReference type="ChEBI" id="CHEBI:57386"/>
    </reaction>
    <physiologicalReaction direction="left-to-right" evidence="22">
        <dbReference type="Rhea" id="RHEA:30144"/>
    </physiologicalReaction>
</comment>
<dbReference type="EC" id="3.1.2.2" evidence="19"/>
<evidence type="ECO:0000256" key="12">
    <source>
        <dbReference type="ARBA" id="ARBA00023098"/>
    </source>
</evidence>
<evidence type="ECO:0000256" key="26">
    <source>
        <dbReference type="ARBA" id="ARBA00048180"/>
    </source>
</evidence>
<comment type="catalytic activity">
    <reaction evidence="26">
        <text>tetradecanoyl-CoA + H2O = tetradecanoate + CoA + H(+)</text>
        <dbReference type="Rhea" id="RHEA:40119"/>
        <dbReference type="ChEBI" id="CHEBI:15377"/>
        <dbReference type="ChEBI" id="CHEBI:15378"/>
        <dbReference type="ChEBI" id="CHEBI:30807"/>
        <dbReference type="ChEBI" id="CHEBI:57287"/>
        <dbReference type="ChEBI" id="CHEBI:57385"/>
    </reaction>
    <physiologicalReaction direction="left-to-right" evidence="26">
        <dbReference type="Rhea" id="RHEA:40120"/>
    </physiologicalReaction>
</comment>
<dbReference type="GO" id="GO:0005758">
    <property type="term" value="C:mitochondrial intermembrane space"/>
    <property type="evidence" value="ECO:0007669"/>
    <property type="project" value="UniProtKB-SubCell"/>
</dbReference>
<evidence type="ECO:0000256" key="6">
    <source>
        <dbReference type="ARBA" id="ARBA00022490"/>
    </source>
</evidence>
<sequence>MAISKVAAAASLTTLALVEGLRASMVHIQHRKLASQAGWMTSNEKKEAEPAKLATEKLATIQNAAANLNMRLPASTSGVHFNVTDAPAWLRPLFDDATRPAGKRILMREWEDIHWRQRSGWRGVDLIHDPQGQGVQVLAYFWDSKVNVLTGITRFGPAAESHRGLCHGGSMTSLMDDLCGHITFFHGPSPWCGATVQVDCTLAKPVKVGDVLKLSGTIDRVEGKKVFISATLSAEDGTVHATMSGLSISPVVMSNINDAVDNREWLAHPDVILDSGWLLP</sequence>
<evidence type="ECO:0000256" key="4">
    <source>
        <dbReference type="ARBA" id="ARBA00004637"/>
    </source>
</evidence>
<evidence type="ECO:0000256" key="8">
    <source>
        <dbReference type="ARBA" id="ARBA00022792"/>
    </source>
</evidence>
<keyword evidence="9" id="KW-0378">Hydrolase</keyword>
<keyword evidence="30" id="KW-1185">Reference proteome</keyword>
<keyword evidence="13" id="KW-0496">Mitochondrion</keyword>
<reference evidence="29 30" key="1">
    <citation type="journal article" date="2015" name="Genome Biol. Evol.">
        <title>Comparative Genomics of a Bacterivorous Green Alga Reveals Evolutionary Causalities and Consequences of Phago-Mixotrophic Mode of Nutrition.</title>
        <authorList>
            <person name="Burns J.A."/>
            <person name="Paasch A."/>
            <person name="Narechania A."/>
            <person name="Kim E."/>
        </authorList>
    </citation>
    <scope>NUCLEOTIDE SEQUENCE [LARGE SCALE GENOMIC DNA]</scope>
    <source>
        <strain evidence="29 30">PLY_AMNH</strain>
    </source>
</reference>
<keyword evidence="11" id="KW-0809">Transit peptide</keyword>
<organism evidence="29 30">
    <name type="scientific">Cymbomonas tetramitiformis</name>
    <dbReference type="NCBI Taxonomy" id="36881"/>
    <lineage>
        <taxon>Eukaryota</taxon>
        <taxon>Viridiplantae</taxon>
        <taxon>Chlorophyta</taxon>
        <taxon>Pyramimonadophyceae</taxon>
        <taxon>Pyramimonadales</taxon>
        <taxon>Pyramimonadaceae</taxon>
        <taxon>Cymbomonas</taxon>
    </lineage>
</organism>
<comment type="caution">
    <text evidence="29">The sequence shown here is derived from an EMBL/GenBank/DDBJ whole genome shotgun (WGS) entry which is preliminary data.</text>
</comment>
<evidence type="ECO:0000256" key="11">
    <source>
        <dbReference type="ARBA" id="ARBA00022946"/>
    </source>
</evidence>
<comment type="catalytic activity">
    <reaction evidence="16">
        <text>(5Z,8Z,11Z,14Z)-eicosatetraenoyl-CoA + H2O = (5Z,8Z,11Z,14Z)-eicosatetraenoate + CoA + H(+)</text>
        <dbReference type="Rhea" id="RHEA:40151"/>
        <dbReference type="ChEBI" id="CHEBI:15377"/>
        <dbReference type="ChEBI" id="CHEBI:15378"/>
        <dbReference type="ChEBI" id="CHEBI:32395"/>
        <dbReference type="ChEBI" id="CHEBI:57287"/>
        <dbReference type="ChEBI" id="CHEBI:57368"/>
    </reaction>
    <physiologicalReaction direction="left-to-right" evidence="16">
        <dbReference type="Rhea" id="RHEA:40152"/>
    </physiologicalReaction>
</comment>
<evidence type="ECO:0000256" key="9">
    <source>
        <dbReference type="ARBA" id="ARBA00022801"/>
    </source>
</evidence>
<evidence type="ECO:0000256" key="22">
    <source>
        <dbReference type="ARBA" id="ARBA00047588"/>
    </source>
</evidence>
<evidence type="ECO:0000256" key="10">
    <source>
        <dbReference type="ARBA" id="ARBA00022832"/>
    </source>
</evidence>
<feature type="domain" description="Thioesterase" evidence="28">
    <location>
        <begin position="164"/>
        <end position="239"/>
    </location>
</feature>
<evidence type="ECO:0000256" key="23">
    <source>
        <dbReference type="ARBA" id="ARBA00047734"/>
    </source>
</evidence>
<evidence type="ECO:0000256" key="21">
    <source>
        <dbReference type="ARBA" id="ARBA00043210"/>
    </source>
</evidence>
<feature type="signal peptide" evidence="27">
    <location>
        <begin position="1"/>
        <end position="23"/>
    </location>
</feature>
<comment type="catalytic activity">
    <reaction evidence="23">
        <text>hexadecanoyl-CoA + H2O = hexadecanoate + CoA + H(+)</text>
        <dbReference type="Rhea" id="RHEA:16645"/>
        <dbReference type="ChEBI" id="CHEBI:7896"/>
        <dbReference type="ChEBI" id="CHEBI:15377"/>
        <dbReference type="ChEBI" id="CHEBI:15378"/>
        <dbReference type="ChEBI" id="CHEBI:57287"/>
        <dbReference type="ChEBI" id="CHEBI:57379"/>
        <dbReference type="EC" id="3.1.2.2"/>
    </reaction>
    <physiologicalReaction direction="left-to-right" evidence="23">
        <dbReference type="Rhea" id="RHEA:16646"/>
    </physiologicalReaction>
</comment>
<keyword evidence="15" id="KW-0966">Cell projection</keyword>
<dbReference type="GO" id="GO:0016787">
    <property type="term" value="F:hydrolase activity"/>
    <property type="evidence" value="ECO:0007669"/>
    <property type="project" value="UniProtKB-KW"/>
</dbReference>
<dbReference type="EMBL" id="LGRX02004425">
    <property type="protein sequence ID" value="KAK3280377.1"/>
    <property type="molecule type" value="Genomic_DNA"/>
</dbReference>
<evidence type="ECO:0000256" key="15">
    <source>
        <dbReference type="ARBA" id="ARBA00023273"/>
    </source>
</evidence>
<evidence type="ECO:0000256" key="25">
    <source>
        <dbReference type="ARBA" id="ARBA00048074"/>
    </source>
</evidence>
<keyword evidence="27" id="KW-0732">Signal</keyword>
<dbReference type="InterPro" id="IPR029069">
    <property type="entry name" value="HotDog_dom_sf"/>
</dbReference>
<evidence type="ECO:0000256" key="5">
    <source>
        <dbReference type="ARBA" id="ARBA00022475"/>
    </source>
</evidence>
<keyword evidence="7" id="KW-0053">Apoptosis</keyword>
<dbReference type="Gene3D" id="3.10.129.10">
    <property type="entry name" value="Hotdog Thioesterase"/>
    <property type="match status" value="1"/>
</dbReference>
<comment type="catalytic activity">
    <reaction evidence="24">
        <text>decanoyl-CoA + H2O = decanoate + CoA + H(+)</text>
        <dbReference type="Rhea" id="RHEA:40059"/>
        <dbReference type="ChEBI" id="CHEBI:15377"/>
        <dbReference type="ChEBI" id="CHEBI:15378"/>
        <dbReference type="ChEBI" id="CHEBI:27689"/>
        <dbReference type="ChEBI" id="CHEBI:57287"/>
        <dbReference type="ChEBI" id="CHEBI:61430"/>
    </reaction>
    <physiologicalReaction direction="left-to-right" evidence="24">
        <dbReference type="Rhea" id="RHEA:40060"/>
    </physiologicalReaction>
</comment>
<dbReference type="AlphaFoldDB" id="A0AAE0GLW7"/>
<feature type="chain" id="PRO_5042222092" description="Acyl-coenzyme A thioesterase THEM4" evidence="27">
    <location>
        <begin position="24"/>
        <end position="280"/>
    </location>
</feature>
<comment type="catalytic activity">
    <reaction evidence="25">
        <text>dodecanoyl-CoA + H2O = dodecanoate + CoA + H(+)</text>
        <dbReference type="Rhea" id="RHEA:30135"/>
        <dbReference type="ChEBI" id="CHEBI:15377"/>
        <dbReference type="ChEBI" id="CHEBI:15378"/>
        <dbReference type="ChEBI" id="CHEBI:18262"/>
        <dbReference type="ChEBI" id="CHEBI:57287"/>
        <dbReference type="ChEBI" id="CHEBI:57375"/>
    </reaction>
    <physiologicalReaction direction="left-to-right" evidence="25">
        <dbReference type="Rhea" id="RHEA:30136"/>
    </physiologicalReaction>
</comment>
<evidence type="ECO:0000256" key="14">
    <source>
        <dbReference type="ARBA" id="ARBA00023136"/>
    </source>
</evidence>
<comment type="catalytic activity">
    <reaction evidence="17">
        <text>(9Z)-octadecenoyl-CoA + H2O = (9Z)-octadecenoate + CoA + H(+)</text>
        <dbReference type="Rhea" id="RHEA:40139"/>
        <dbReference type="ChEBI" id="CHEBI:15377"/>
        <dbReference type="ChEBI" id="CHEBI:15378"/>
        <dbReference type="ChEBI" id="CHEBI:30823"/>
        <dbReference type="ChEBI" id="CHEBI:57287"/>
        <dbReference type="ChEBI" id="CHEBI:57387"/>
    </reaction>
    <physiologicalReaction direction="left-to-right" evidence="17">
        <dbReference type="Rhea" id="RHEA:40140"/>
    </physiologicalReaction>
</comment>
<evidence type="ECO:0000256" key="20">
    <source>
        <dbReference type="ARBA" id="ARBA00040123"/>
    </source>
</evidence>
<gene>
    <name evidence="29" type="ORF">CYMTET_11782</name>
</gene>
<evidence type="ECO:0000256" key="18">
    <source>
        <dbReference type="ARBA" id="ARBA00038456"/>
    </source>
</evidence>
<evidence type="ECO:0000313" key="29">
    <source>
        <dbReference type="EMBL" id="KAK3280377.1"/>
    </source>
</evidence>
<keyword evidence="10" id="KW-0276">Fatty acid metabolism</keyword>
<accession>A0AAE0GLW7</accession>
<dbReference type="Pfam" id="PF03061">
    <property type="entry name" value="4HBT"/>
    <property type="match status" value="1"/>
</dbReference>
<protein>
    <recommendedName>
        <fullName evidence="20">Acyl-coenzyme A thioesterase THEM4</fullName>
        <ecNumber evidence="19">3.1.2.2</ecNumber>
    </recommendedName>
    <alternativeName>
        <fullName evidence="21">Thioesterase superfamily member 4</fullName>
    </alternativeName>
</protein>
<evidence type="ECO:0000256" key="13">
    <source>
        <dbReference type="ARBA" id="ARBA00023128"/>
    </source>
</evidence>
<keyword evidence="8" id="KW-0999">Mitochondrion inner membrane</keyword>
<evidence type="ECO:0000256" key="17">
    <source>
        <dbReference type="ARBA" id="ARBA00037002"/>
    </source>
</evidence>
<evidence type="ECO:0000256" key="1">
    <source>
        <dbReference type="ARBA" id="ARBA00004496"/>
    </source>
</evidence>
<dbReference type="PANTHER" id="PTHR12418:SF19">
    <property type="entry name" value="ACYL-COENZYME A THIOESTERASE THEM4"/>
    <property type="match status" value="1"/>
</dbReference>
<comment type="subcellular location">
    <subcellularLocation>
        <location evidence="3">Cell projection</location>
        <location evidence="3">Ruffle membrane</location>
    </subcellularLocation>
    <subcellularLocation>
        <location evidence="1">Cytoplasm</location>
    </subcellularLocation>
    <subcellularLocation>
        <location evidence="4">Mitochondrion inner membrane</location>
        <topology evidence="4">Peripheral membrane protein</topology>
    </subcellularLocation>
    <subcellularLocation>
        <location evidence="2">Mitochondrion intermembrane space</location>
    </subcellularLocation>
</comment>
<keyword evidence="6" id="KW-0963">Cytoplasm</keyword>
<dbReference type="InterPro" id="IPR052365">
    <property type="entry name" value="THEM4/THEM5_acyl-CoA_thioest"/>
</dbReference>
<evidence type="ECO:0000256" key="24">
    <source>
        <dbReference type="ARBA" id="ARBA00047969"/>
    </source>
</evidence>
<evidence type="ECO:0000256" key="3">
    <source>
        <dbReference type="ARBA" id="ARBA00004632"/>
    </source>
</evidence>
<proteinExistence type="inferred from homology"/>
<comment type="similarity">
    <text evidence="18">Belongs to the THEM4/THEM5 thioesterase family.</text>
</comment>